<organism evidence="7 8">
    <name type="scientific">Aspergillus nanangensis</name>
    <dbReference type="NCBI Taxonomy" id="2582783"/>
    <lineage>
        <taxon>Eukaryota</taxon>
        <taxon>Fungi</taxon>
        <taxon>Dikarya</taxon>
        <taxon>Ascomycota</taxon>
        <taxon>Pezizomycotina</taxon>
        <taxon>Eurotiomycetes</taxon>
        <taxon>Eurotiomycetidae</taxon>
        <taxon>Eurotiales</taxon>
        <taxon>Aspergillaceae</taxon>
        <taxon>Aspergillus</taxon>
        <taxon>Aspergillus subgen. Circumdati</taxon>
    </lineage>
</organism>
<evidence type="ECO:0000256" key="3">
    <source>
        <dbReference type="ARBA" id="ARBA00023125"/>
    </source>
</evidence>
<dbReference type="SUPFAM" id="SSF57701">
    <property type="entry name" value="Zn2/Cys6 DNA-binding domain"/>
    <property type="match status" value="1"/>
</dbReference>
<feature type="domain" description="Zn(2)-C6 fungal-type" evidence="6">
    <location>
        <begin position="6"/>
        <end position="36"/>
    </location>
</feature>
<accession>A0AAD4CXC3</accession>
<dbReference type="GO" id="GO:0000981">
    <property type="term" value="F:DNA-binding transcription factor activity, RNA polymerase II-specific"/>
    <property type="evidence" value="ECO:0007669"/>
    <property type="project" value="InterPro"/>
</dbReference>
<evidence type="ECO:0000259" key="6">
    <source>
        <dbReference type="PROSITE" id="PS50048"/>
    </source>
</evidence>
<evidence type="ECO:0000313" key="8">
    <source>
        <dbReference type="Proteomes" id="UP001194746"/>
    </source>
</evidence>
<dbReference type="Pfam" id="PF11951">
    <property type="entry name" value="Fungal_trans_2"/>
    <property type="match status" value="1"/>
</dbReference>
<proteinExistence type="predicted"/>
<comment type="caution">
    <text evidence="7">The sequence shown here is derived from an EMBL/GenBank/DDBJ whole genome shotgun (WGS) entry which is preliminary data.</text>
</comment>
<evidence type="ECO:0000256" key="4">
    <source>
        <dbReference type="ARBA" id="ARBA00023163"/>
    </source>
</evidence>
<evidence type="ECO:0000256" key="2">
    <source>
        <dbReference type="ARBA" id="ARBA00023015"/>
    </source>
</evidence>
<keyword evidence="5" id="KW-0539">Nucleus</keyword>
<dbReference type="GO" id="GO:0000976">
    <property type="term" value="F:transcription cis-regulatory region binding"/>
    <property type="evidence" value="ECO:0007669"/>
    <property type="project" value="TreeGrafter"/>
</dbReference>
<dbReference type="CDD" id="cd00067">
    <property type="entry name" value="GAL4"/>
    <property type="match status" value="1"/>
</dbReference>
<dbReference type="Gene3D" id="4.10.240.10">
    <property type="entry name" value="Zn(2)-C6 fungal-type DNA-binding domain"/>
    <property type="match status" value="1"/>
</dbReference>
<dbReference type="SMART" id="SM00066">
    <property type="entry name" value="GAL4"/>
    <property type="match status" value="1"/>
</dbReference>
<dbReference type="Pfam" id="PF00172">
    <property type="entry name" value="Zn_clus"/>
    <property type="match status" value="1"/>
</dbReference>
<dbReference type="InterPro" id="IPR036864">
    <property type="entry name" value="Zn2-C6_fun-type_DNA-bd_sf"/>
</dbReference>
<keyword evidence="2" id="KW-0805">Transcription regulation</keyword>
<dbReference type="PANTHER" id="PTHR37534:SF43">
    <property type="entry name" value="FINGER DOMAIN PROTEIN, PUTATIVE (AFU_ORTHOLOGUE AFUA_1G01850)-RELATED"/>
    <property type="match status" value="1"/>
</dbReference>
<name>A0AAD4CXC3_ASPNN</name>
<dbReference type="GO" id="GO:0008270">
    <property type="term" value="F:zinc ion binding"/>
    <property type="evidence" value="ECO:0007669"/>
    <property type="project" value="InterPro"/>
</dbReference>
<keyword evidence="4" id="KW-0804">Transcription</keyword>
<dbReference type="InterPro" id="IPR001138">
    <property type="entry name" value="Zn2Cys6_DnaBD"/>
</dbReference>
<comment type="subcellular location">
    <subcellularLocation>
        <location evidence="1">Nucleus</location>
    </subcellularLocation>
</comment>
<sequence length="450" mass="50040">MRTSTGCRSCRFRHKKCDLGKPTCAGCQRNQLLCAWDDELASLEDQQYNHEWASLGAIVRKNNPHIALSPIPSLRGTKSQSLYAHFVHCTSDAVSTRDVSANPFLQILLPLARHYDMVLEAVLALSGAHCLQKGYQDYAHITWSHYTHALRQVKYGLTRVVERRDFATPLTICTLLFAFIEVVRGDTDGNAFHHLRGTRYLLGAIPRVHLDAASSHIYGFILEWYSYLLSLSTLCDTQPDETITHYSAGIFLELSRIDASSSSGVLCGCAYDLFGMIPHATVLARRIHTERQLQGGISPATQAAREELLGAVRRWQPASAPKDHITAGKIYQLALVALLVSELRSGSPTALQATVDQVVLLLEDLPAESNVTTTLCWPLGILGGFAQTDRAQRVIRAYLSRMTERYGFGNFRQTLGLLDSIWDKKVQPAQTGALTLQLMMETNGYYFILA</sequence>
<dbReference type="Proteomes" id="UP001194746">
    <property type="component" value="Unassembled WGS sequence"/>
</dbReference>
<keyword evidence="8" id="KW-1185">Reference proteome</keyword>
<dbReference type="PROSITE" id="PS00463">
    <property type="entry name" value="ZN2_CY6_FUNGAL_1"/>
    <property type="match status" value="1"/>
</dbReference>
<reference evidence="7" key="2">
    <citation type="submission" date="2020-02" db="EMBL/GenBank/DDBJ databases">
        <authorList>
            <person name="Gilchrist C.L.M."/>
            <person name="Chooi Y.-H."/>
        </authorList>
    </citation>
    <scope>NUCLEOTIDE SEQUENCE</scope>
    <source>
        <strain evidence="7">MST-FP2251</strain>
    </source>
</reference>
<dbReference type="GO" id="GO:0005634">
    <property type="term" value="C:nucleus"/>
    <property type="evidence" value="ECO:0007669"/>
    <property type="project" value="UniProtKB-SubCell"/>
</dbReference>
<gene>
    <name evidence="7" type="ORF">FE257_007734</name>
</gene>
<dbReference type="PROSITE" id="PS50048">
    <property type="entry name" value="ZN2_CY6_FUNGAL_2"/>
    <property type="match status" value="1"/>
</dbReference>
<dbReference type="InterPro" id="IPR021858">
    <property type="entry name" value="Fun_TF"/>
</dbReference>
<reference evidence="7" key="1">
    <citation type="journal article" date="2019" name="Beilstein J. Org. Chem.">
        <title>Nanangenines: drimane sesquiterpenoids as the dominant metabolite cohort of a novel Australian fungus, Aspergillus nanangensis.</title>
        <authorList>
            <person name="Lacey H.J."/>
            <person name="Gilchrist C.L.M."/>
            <person name="Crombie A."/>
            <person name="Kalaitzis J.A."/>
            <person name="Vuong D."/>
            <person name="Rutledge P.J."/>
            <person name="Turner P."/>
            <person name="Pitt J.I."/>
            <person name="Lacey E."/>
            <person name="Chooi Y.H."/>
            <person name="Piggott A.M."/>
        </authorList>
    </citation>
    <scope>NUCLEOTIDE SEQUENCE</scope>
    <source>
        <strain evidence="7">MST-FP2251</strain>
    </source>
</reference>
<protein>
    <recommendedName>
        <fullName evidence="6">Zn(2)-C6 fungal-type domain-containing protein</fullName>
    </recommendedName>
</protein>
<evidence type="ECO:0000313" key="7">
    <source>
        <dbReference type="EMBL" id="KAF9894232.1"/>
    </source>
</evidence>
<dbReference type="PANTHER" id="PTHR37534">
    <property type="entry name" value="TRANSCRIPTIONAL ACTIVATOR PROTEIN UGA3"/>
    <property type="match status" value="1"/>
</dbReference>
<evidence type="ECO:0000256" key="1">
    <source>
        <dbReference type="ARBA" id="ARBA00004123"/>
    </source>
</evidence>
<keyword evidence="3" id="KW-0238">DNA-binding</keyword>
<dbReference type="GO" id="GO:0045944">
    <property type="term" value="P:positive regulation of transcription by RNA polymerase II"/>
    <property type="evidence" value="ECO:0007669"/>
    <property type="project" value="TreeGrafter"/>
</dbReference>
<dbReference type="EMBL" id="VCAU01000004">
    <property type="protein sequence ID" value="KAF9894232.1"/>
    <property type="molecule type" value="Genomic_DNA"/>
</dbReference>
<dbReference type="AlphaFoldDB" id="A0AAD4CXC3"/>
<evidence type="ECO:0000256" key="5">
    <source>
        <dbReference type="ARBA" id="ARBA00023242"/>
    </source>
</evidence>